<dbReference type="RefSeq" id="WP_275228916.1">
    <property type="nucleotide sequence ID" value="NZ_JARESE010000047.1"/>
</dbReference>
<evidence type="ECO:0000313" key="3">
    <source>
        <dbReference type="Proteomes" id="UP001216253"/>
    </source>
</evidence>
<gene>
    <name evidence="2" type="ORF">PYV00_14070</name>
</gene>
<feature type="transmembrane region" description="Helical" evidence="1">
    <location>
        <begin position="20"/>
        <end position="36"/>
    </location>
</feature>
<dbReference type="EMBL" id="JARESE010000047">
    <property type="protein sequence ID" value="MDE8652829.1"/>
    <property type="molecule type" value="Genomic_DNA"/>
</dbReference>
<keyword evidence="1" id="KW-0812">Transmembrane</keyword>
<keyword evidence="1" id="KW-1133">Transmembrane helix</keyword>
<name>A0ABT5WSK1_9SPHN</name>
<reference evidence="2 3" key="1">
    <citation type="submission" date="2023-03" db="EMBL/GenBank/DDBJ databases">
        <title>NovoSphingobium album sp. nov. isolated from polycyclic aromatic hydrocarbons- and heavy-metal polluted soil.</title>
        <authorList>
            <person name="Liu Z."/>
            <person name="Wang K."/>
        </authorList>
    </citation>
    <scope>NUCLEOTIDE SEQUENCE [LARGE SCALE GENOMIC DNA]</scope>
    <source>
        <strain evidence="2 3">H3SJ31-1</strain>
    </source>
</reference>
<evidence type="ECO:0000256" key="1">
    <source>
        <dbReference type="SAM" id="Phobius"/>
    </source>
</evidence>
<sequence length="85" mass="9415">MKGQAPERSPPDASFTWPRAMWTVIMAVLMYGLYCLQDYHILSEEQIMLLIFLAVPIAAFALSGAGQVRADRGEEGRAGKDKRDG</sequence>
<evidence type="ECO:0000313" key="2">
    <source>
        <dbReference type="EMBL" id="MDE8652829.1"/>
    </source>
</evidence>
<keyword evidence="1" id="KW-0472">Membrane</keyword>
<keyword evidence="3" id="KW-1185">Reference proteome</keyword>
<protein>
    <submittedName>
        <fullName evidence="2">Uncharacterized protein</fullName>
    </submittedName>
</protein>
<feature type="transmembrane region" description="Helical" evidence="1">
    <location>
        <begin position="48"/>
        <end position="68"/>
    </location>
</feature>
<organism evidence="2 3">
    <name type="scientific">Novosphingobium album</name>
    <name type="common">ex Liu et al. 2023</name>
    <dbReference type="NCBI Taxonomy" id="3031130"/>
    <lineage>
        <taxon>Bacteria</taxon>
        <taxon>Pseudomonadati</taxon>
        <taxon>Pseudomonadota</taxon>
        <taxon>Alphaproteobacteria</taxon>
        <taxon>Sphingomonadales</taxon>
        <taxon>Sphingomonadaceae</taxon>
        <taxon>Novosphingobium</taxon>
    </lineage>
</organism>
<proteinExistence type="predicted"/>
<comment type="caution">
    <text evidence="2">The sequence shown here is derived from an EMBL/GenBank/DDBJ whole genome shotgun (WGS) entry which is preliminary data.</text>
</comment>
<accession>A0ABT5WSK1</accession>
<dbReference type="Proteomes" id="UP001216253">
    <property type="component" value="Unassembled WGS sequence"/>
</dbReference>